<dbReference type="EMBL" id="CP155571">
    <property type="protein sequence ID" value="XFO72722.1"/>
    <property type="molecule type" value="Genomic_DNA"/>
</dbReference>
<proteinExistence type="predicted"/>
<dbReference type="RefSeq" id="WP_093791479.1">
    <property type="nucleotide sequence ID" value="NZ_CP155571.1"/>
</dbReference>
<sequence length="161" mass="18230">MPGKIQVINVLVVGLQYTLVILLYYFLYRIVKTVRYDLTRLTIDMPEVSFVRDNDKLEKGSLERPPRLIVVEDQQGLLSQSVFIISDNVTIGRSQHNTIVINDNFISHEHACISESKHNYLLTDLNSTNGTLVNGQRIKDETALADGDVIKLGAVTLKFER</sequence>
<accession>A0ABZ3J2Z0</accession>
<evidence type="ECO:0000256" key="1">
    <source>
        <dbReference type="SAM" id="Phobius"/>
    </source>
</evidence>
<keyword evidence="4" id="KW-1185">Reference proteome</keyword>
<dbReference type="SUPFAM" id="SSF49879">
    <property type="entry name" value="SMAD/FHA domain"/>
    <property type="match status" value="1"/>
</dbReference>
<keyword evidence="1" id="KW-0812">Transmembrane</keyword>
<evidence type="ECO:0000313" key="3">
    <source>
        <dbReference type="EMBL" id="XFO72722.1"/>
    </source>
</evidence>
<dbReference type="CDD" id="cd00060">
    <property type="entry name" value="FHA"/>
    <property type="match status" value="1"/>
</dbReference>
<dbReference type="InterPro" id="IPR008984">
    <property type="entry name" value="SMAD_FHA_dom_sf"/>
</dbReference>
<evidence type="ECO:0000259" key="2">
    <source>
        <dbReference type="PROSITE" id="PS50006"/>
    </source>
</evidence>
<keyword evidence="1" id="KW-0472">Membrane</keyword>
<name>A0ABZ3J2Z0_SPOA4</name>
<dbReference type="PROSITE" id="PS00549">
    <property type="entry name" value="BACTERIOFERRITIN"/>
    <property type="match status" value="1"/>
</dbReference>
<dbReference type="Pfam" id="PF00498">
    <property type="entry name" value="FHA"/>
    <property type="match status" value="1"/>
</dbReference>
<gene>
    <name evidence="3" type="ORF">SPACI_027750</name>
</gene>
<dbReference type="SMART" id="SM00240">
    <property type="entry name" value="FHA"/>
    <property type="match status" value="1"/>
</dbReference>
<dbReference type="PROSITE" id="PS50006">
    <property type="entry name" value="FHA_DOMAIN"/>
    <property type="match status" value="1"/>
</dbReference>
<dbReference type="Proteomes" id="UP000216052">
    <property type="component" value="Chromosome"/>
</dbReference>
<dbReference type="InterPro" id="IPR000253">
    <property type="entry name" value="FHA_dom"/>
</dbReference>
<evidence type="ECO:0000313" key="4">
    <source>
        <dbReference type="Proteomes" id="UP000216052"/>
    </source>
</evidence>
<dbReference type="PANTHER" id="PTHR23308">
    <property type="entry name" value="NUCLEAR INHIBITOR OF PROTEIN PHOSPHATASE-1"/>
    <property type="match status" value="1"/>
</dbReference>
<protein>
    <recommendedName>
        <fullName evidence="2">FHA domain-containing protein</fullName>
    </recommendedName>
</protein>
<feature type="transmembrane region" description="Helical" evidence="1">
    <location>
        <begin position="6"/>
        <end position="27"/>
    </location>
</feature>
<dbReference type="Gene3D" id="2.60.200.20">
    <property type="match status" value="1"/>
</dbReference>
<feature type="domain" description="FHA" evidence="2">
    <location>
        <begin position="89"/>
        <end position="138"/>
    </location>
</feature>
<keyword evidence="1" id="KW-1133">Transmembrane helix</keyword>
<organism evidence="3 4">
    <name type="scientific">Sporomusa acidovorans (strain ATCC 49682 / DSM 3132 / Mol)</name>
    <dbReference type="NCBI Taxonomy" id="1123286"/>
    <lineage>
        <taxon>Bacteria</taxon>
        <taxon>Bacillati</taxon>
        <taxon>Bacillota</taxon>
        <taxon>Negativicutes</taxon>
        <taxon>Selenomonadales</taxon>
        <taxon>Sporomusaceae</taxon>
        <taxon>Sporomusa</taxon>
    </lineage>
</organism>
<dbReference type="InterPro" id="IPR050923">
    <property type="entry name" value="Cell_Proc_Reg/RNA_Proc"/>
</dbReference>
<reference evidence="3" key="1">
    <citation type="submission" date="2024-05" db="EMBL/GenBank/DDBJ databases">
        <title>Isolation and characterization of Sporomusa carbonis sp. nov., a carboxydotrophic hydrogenogen in the genus of Sporomusa isolated from a charcoal burning pile.</title>
        <authorList>
            <person name="Boeer T."/>
            <person name="Rosenbaum F."/>
            <person name="Eysell L."/>
            <person name="Mueller V."/>
            <person name="Daniel R."/>
            <person name="Poehlein A."/>
        </authorList>
    </citation>
    <scope>NUCLEOTIDE SEQUENCE [LARGE SCALE GENOMIC DNA]</scope>
    <source>
        <strain evidence="3">DSM 3132</strain>
    </source>
</reference>